<evidence type="ECO:0000313" key="3">
    <source>
        <dbReference type="Proteomes" id="UP000050424"/>
    </source>
</evidence>
<name>A0A0P7AQ47_9HYPO</name>
<dbReference type="Proteomes" id="UP000050424">
    <property type="component" value="Unassembled WGS sequence"/>
</dbReference>
<evidence type="ECO:0000256" key="1">
    <source>
        <dbReference type="SAM" id="MobiDB-lite"/>
    </source>
</evidence>
<comment type="caution">
    <text evidence="2">The sequence shown here is derived from an EMBL/GenBank/DDBJ whole genome shotgun (WGS) entry which is preliminary data.</text>
</comment>
<dbReference type="EMBL" id="LKCW01000094">
    <property type="protein sequence ID" value="KPM39927.1"/>
    <property type="molecule type" value="Genomic_DNA"/>
</dbReference>
<proteinExistence type="predicted"/>
<dbReference type="AlphaFoldDB" id="A0A0P7AQ47"/>
<keyword evidence="3" id="KW-1185">Reference proteome</keyword>
<organism evidence="2 3">
    <name type="scientific">Neonectria ditissima</name>
    <dbReference type="NCBI Taxonomy" id="78410"/>
    <lineage>
        <taxon>Eukaryota</taxon>
        <taxon>Fungi</taxon>
        <taxon>Dikarya</taxon>
        <taxon>Ascomycota</taxon>
        <taxon>Pezizomycotina</taxon>
        <taxon>Sordariomycetes</taxon>
        <taxon>Hypocreomycetidae</taxon>
        <taxon>Hypocreales</taxon>
        <taxon>Nectriaceae</taxon>
        <taxon>Neonectria</taxon>
    </lineage>
</organism>
<gene>
    <name evidence="2" type="ORF">AK830_g6602</name>
</gene>
<accession>A0A0P7AQ47</accession>
<reference evidence="2 3" key="1">
    <citation type="submission" date="2015-09" db="EMBL/GenBank/DDBJ databases">
        <title>Draft genome of a European isolate of the apple canker pathogen Neonectria ditissima.</title>
        <authorList>
            <person name="Gomez-Cortecero A."/>
            <person name="Harrison R.J."/>
            <person name="Armitage A.D."/>
        </authorList>
    </citation>
    <scope>NUCLEOTIDE SEQUENCE [LARGE SCALE GENOMIC DNA]</scope>
    <source>
        <strain evidence="2 3">R09/05</strain>
    </source>
</reference>
<feature type="region of interest" description="Disordered" evidence="1">
    <location>
        <begin position="78"/>
        <end position="101"/>
    </location>
</feature>
<evidence type="ECO:0000313" key="2">
    <source>
        <dbReference type="EMBL" id="KPM39927.1"/>
    </source>
</evidence>
<sequence>MIRKSAILQAGVPQQPHQVECMHHRCAIQRRCRATPTEIYRGADMGACASVHTNGLKGLNHASVNSSRMRRGRTILDERRVPGRASAPMSTPSRTPVPTPKHALGVRCVRIVDRQDIPASSMRLTGCMQGL</sequence>
<protein>
    <submittedName>
        <fullName evidence="2">Uncharacterized protein</fullName>
    </submittedName>
</protein>